<comment type="caution">
    <text evidence="2">The sequence shown here is derived from an EMBL/GenBank/DDBJ whole genome shotgun (WGS) entry which is preliminary data.</text>
</comment>
<dbReference type="Proteomes" id="UP000541033">
    <property type="component" value="Unassembled WGS sequence"/>
</dbReference>
<dbReference type="AlphaFoldDB" id="A0A7X5R3E7"/>
<keyword evidence="1" id="KW-0812">Transmembrane</keyword>
<evidence type="ECO:0000313" key="3">
    <source>
        <dbReference type="Proteomes" id="UP000541033"/>
    </source>
</evidence>
<dbReference type="EMBL" id="JAAMOX010000002">
    <property type="protein sequence ID" value="NIH54662.1"/>
    <property type="molecule type" value="Genomic_DNA"/>
</dbReference>
<feature type="transmembrane region" description="Helical" evidence="1">
    <location>
        <begin position="21"/>
        <end position="39"/>
    </location>
</feature>
<proteinExistence type="predicted"/>
<accession>A0A7X5R3E7</accession>
<protein>
    <submittedName>
        <fullName evidence="2">Uncharacterized protein</fullName>
    </submittedName>
</protein>
<sequence length="52" mass="5856">MYGAIWRLLPGPVWLKIIESLILVAAVVYCLFFFVYPWVSTLLPEPGSTVGE</sequence>
<dbReference type="RefSeq" id="WP_167151144.1">
    <property type="nucleotide sequence ID" value="NZ_JAAMOX010000002.1"/>
</dbReference>
<name>A0A7X5R3E7_9MICO</name>
<organism evidence="2 3">
    <name type="scientific">Lysinibacter cavernae</name>
    <dbReference type="NCBI Taxonomy" id="1640652"/>
    <lineage>
        <taxon>Bacteria</taxon>
        <taxon>Bacillati</taxon>
        <taxon>Actinomycetota</taxon>
        <taxon>Actinomycetes</taxon>
        <taxon>Micrococcales</taxon>
        <taxon>Microbacteriaceae</taxon>
        <taxon>Lysinibacter</taxon>
    </lineage>
</organism>
<evidence type="ECO:0000313" key="2">
    <source>
        <dbReference type="EMBL" id="NIH54662.1"/>
    </source>
</evidence>
<gene>
    <name evidence="2" type="ORF">FHX76_002558</name>
</gene>
<keyword evidence="1" id="KW-1133">Transmembrane helix</keyword>
<keyword evidence="1" id="KW-0472">Membrane</keyword>
<evidence type="ECO:0000256" key="1">
    <source>
        <dbReference type="SAM" id="Phobius"/>
    </source>
</evidence>
<keyword evidence="3" id="KW-1185">Reference proteome</keyword>
<reference evidence="2 3" key="1">
    <citation type="submission" date="2020-02" db="EMBL/GenBank/DDBJ databases">
        <title>Sequencing the genomes of 1000 actinobacteria strains.</title>
        <authorList>
            <person name="Klenk H.-P."/>
        </authorList>
    </citation>
    <scope>NUCLEOTIDE SEQUENCE [LARGE SCALE GENOMIC DNA]</scope>
    <source>
        <strain evidence="2 3">DSM 27960</strain>
    </source>
</reference>